<dbReference type="EMBL" id="JAPEIS010000015">
    <property type="protein sequence ID" value="KAJ8059102.1"/>
    <property type="molecule type" value="Genomic_DNA"/>
</dbReference>
<sequence length="123" mass="13957">MQSLLQPGISHHIVKLFKKAVVDEGKNTLAQDVGRVERMILEYCTGTLYDFIKQGIRDGAKISERQAWELFHCLAHSVLIMNHGTENPAHYRTEGPGPTPWILFISTSIQGMFISKIVWMDSM</sequence>
<proteinExistence type="predicted"/>
<reference evidence="1" key="1">
    <citation type="submission" date="2022-11" db="EMBL/GenBank/DDBJ databases">
        <title>Genome Resource of Sclerotinia nivalis Strain SnTB1, a Plant Pathogen Isolated from American Ginseng.</title>
        <authorList>
            <person name="Fan S."/>
        </authorList>
    </citation>
    <scope>NUCLEOTIDE SEQUENCE</scope>
    <source>
        <strain evidence="1">SnTB1</strain>
    </source>
</reference>
<dbReference type="AlphaFoldDB" id="A0A9X0DEX2"/>
<gene>
    <name evidence="1" type="ORF">OCU04_012078</name>
</gene>
<organism evidence="1 2">
    <name type="scientific">Sclerotinia nivalis</name>
    <dbReference type="NCBI Taxonomy" id="352851"/>
    <lineage>
        <taxon>Eukaryota</taxon>
        <taxon>Fungi</taxon>
        <taxon>Dikarya</taxon>
        <taxon>Ascomycota</taxon>
        <taxon>Pezizomycotina</taxon>
        <taxon>Leotiomycetes</taxon>
        <taxon>Helotiales</taxon>
        <taxon>Sclerotiniaceae</taxon>
        <taxon>Sclerotinia</taxon>
    </lineage>
</organism>
<name>A0A9X0DEX2_9HELO</name>
<accession>A0A9X0DEX2</accession>
<evidence type="ECO:0000313" key="2">
    <source>
        <dbReference type="Proteomes" id="UP001152300"/>
    </source>
</evidence>
<keyword evidence="2" id="KW-1185">Reference proteome</keyword>
<protein>
    <submittedName>
        <fullName evidence="1">Uncharacterized protein</fullName>
    </submittedName>
</protein>
<evidence type="ECO:0000313" key="1">
    <source>
        <dbReference type="EMBL" id="KAJ8059102.1"/>
    </source>
</evidence>
<dbReference type="Proteomes" id="UP001152300">
    <property type="component" value="Unassembled WGS sequence"/>
</dbReference>
<comment type="caution">
    <text evidence="1">The sequence shown here is derived from an EMBL/GenBank/DDBJ whole genome shotgun (WGS) entry which is preliminary data.</text>
</comment>